<gene>
    <name evidence="1" type="ORF">CEPIT_LOCUS2542</name>
</gene>
<dbReference type="Pfam" id="PF14009">
    <property type="entry name" value="PADRE"/>
    <property type="match status" value="1"/>
</dbReference>
<sequence length="226" mass="24586">MGNIASSISPCCLNTTFSFSRSPVTLTFHDGTSRIMTGKRRLTAGEVMFEFPECMVCHAHSFFIGQPLPVLSIDDELIAGHTYLVLPLDAFASNVLSVSSLGALGRSPRHGGGGSPPVNFKSAAFEHIRGSNGRAMVKVVPEFIVNLISGGIKVSSSGGGDEDKNGGKVMLCDTPELKKVYEQLVGSKDQVWSPKLDTIKEYRLRYSPCRFIGLEWKHKEGEEIYS</sequence>
<keyword evidence="2" id="KW-1185">Reference proteome</keyword>
<dbReference type="PANTHER" id="PTHR33052">
    <property type="entry name" value="DUF4228 DOMAIN PROTEIN-RELATED"/>
    <property type="match status" value="1"/>
</dbReference>
<accession>A0AAV0C842</accession>
<evidence type="ECO:0000313" key="1">
    <source>
        <dbReference type="EMBL" id="CAH9067236.1"/>
    </source>
</evidence>
<dbReference type="AlphaFoldDB" id="A0AAV0C842"/>
<dbReference type="EMBL" id="CAMAPF010000012">
    <property type="protein sequence ID" value="CAH9067236.1"/>
    <property type="molecule type" value="Genomic_DNA"/>
</dbReference>
<name>A0AAV0C842_9ASTE</name>
<comment type="caution">
    <text evidence="1">The sequence shown here is derived from an EMBL/GenBank/DDBJ whole genome shotgun (WGS) entry which is preliminary data.</text>
</comment>
<proteinExistence type="predicted"/>
<dbReference type="InterPro" id="IPR025322">
    <property type="entry name" value="PADRE_dom"/>
</dbReference>
<evidence type="ECO:0000313" key="2">
    <source>
        <dbReference type="Proteomes" id="UP001152523"/>
    </source>
</evidence>
<protein>
    <submittedName>
        <fullName evidence="1">Uncharacterized protein</fullName>
    </submittedName>
</protein>
<dbReference type="Proteomes" id="UP001152523">
    <property type="component" value="Unassembled WGS sequence"/>
</dbReference>
<reference evidence="1" key="1">
    <citation type="submission" date="2022-07" db="EMBL/GenBank/DDBJ databases">
        <authorList>
            <person name="Macas J."/>
            <person name="Novak P."/>
            <person name="Neumann P."/>
        </authorList>
    </citation>
    <scope>NUCLEOTIDE SEQUENCE</scope>
</reference>
<organism evidence="1 2">
    <name type="scientific">Cuscuta epithymum</name>
    <dbReference type="NCBI Taxonomy" id="186058"/>
    <lineage>
        <taxon>Eukaryota</taxon>
        <taxon>Viridiplantae</taxon>
        <taxon>Streptophyta</taxon>
        <taxon>Embryophyta</taxon>
        <taxon>Tracheophyta</taxon>
        <taxon>Spermatophyta</taxon>
        <taxon>Magnoliopsida</taxon>
        <taxon>eudicotyledons</taxon>
        <taxon>Gunneridae</taxon>
        <taxon>Pentapetalae</taxon>
        <taxon>asterids</taxon>
        <taxon>lamiids</taxon>
        <taxon>Solanales</taxon>
        <taxon>Convolvulaceae</taxon>
        <taxon>Cuscuteae</taxon>
        <taxon>Cuscuta</taxon>
        <taxon>Cuscuta subgen. Cuscuta</taxon>
    </lineage>
</organism>